<dbReference type="Pfam" id="PF13424">
    <property type="entry name" value="TPR_12"/>
    <property type="match status" value="1"/>
</dbReference>
<dbReference type="SUPFAM" id="SSF48452">
    <property type="entry name" value="TPR-like"/>
    <property type="match status" value="2"/>
</dbReference>
<evidence type="ECO:0008006" key="4">
    <source>
        <dbReference type="Google" id="ProtNLM"/>
    </source>
</evidence>
<feature type="coiled-coil region" evidence="1">
    <location>
        <begin position="24"/>
        <end position="51"/>
    </location>
</feature>
<dbReference type="AlphaFoldDB" id="A0AA39V5S3"/>
<dbReference type="Gene3D" id="3.40.50.300">
    <property type="entry name" value="P-loop containing nucleotide triphosphate hydrolases"/>
    <property type="match status" value="1"/>
</dbReference>
<sequence>MDPFSIIIGTVSLIDVCTRFGAYLRDLHAGAAQIEDEISALSRELDALKSVNETIKASYKDFQRSYSHEAAVPKQAANLWHNINSSLQDCRRLVEDLEQLVKAIIHKEKPDSAFRLANKFESFRKQLRKQSREGDFDKLHGRLNTFHNTLHLMLDLVILTDARQSHSVATESLEEFKRITGKSLYEIRDLLSSIQSSVGVQDAKSLHDSLSSAETVISLASANEHFSLPQGIEKFYTGRLNLLTQVEDAFSTPPSPGQSRLQKRIVIFGMGGSGKTQFCCEYAQRYRYSYWGIFWINASSNELAKRTYQDIAKVGGVDENVRAAKYWLSNLRTQWLLIIDNVDDPEVRLDDYIPDGERGHVLITTRIPSNKVYGTVGPQYLRFGGLEDEDGNILLLKAASKPVPGDLRSQGFATSITKSLGALPLALLHAGKAIMKRLCTLENYLQYHQIEKQRVRENRNLRGFQKGDNIYMNVYSSFEINFRGLQNKGTTEAQDAIELLQMFSFFHRENIRLDFLTKIATNPTIELEQQKKEQAGQKKITAVTGTKTWKDTWKAVMLEVVAFIYKERTPPVLPHLFRDGGEFERLGEFRLLAALNELTQLSLITFNEVNDSYSMHPVVHTWARERPEFSAIEQAVWCQAATTALAQCILLPPLGNGEADEILRSQLFPHIDHVRDRQREIDQRIMEAQKSRRTMLLLSRPNLSRTRISHLARFSRVYAQSGHWDKAQELQVTVKDFLSDMLGEEHPLTLKIKLALAGTNWQLSRGNEAAELQDQVLRVFSRSLGEDHPDTLKVMDVLGVSRWQQGRYTDSQNLHERALKGMIEVLGRGHEDTLKAMDNLGRAHGTYWRWDKAKELHSEAVAGMRKNEKLGPTHLETLSAMDNLAMTYMAYGGDANSSELNEAYQLQLEVVKAREVKLGKEHGYTLWAIANLARIKSAQGNLAEAETDLRNGISIAERNLGATHIGTLFGKLHLGDVLIKQQHFADAEGLLREVADGHRNMSVASKGEHPDRVKALELLSTCLELQGRLGEAVDACGNAIEGLTTLGGHAHPYMKVLKDKYASLQECVRRTQSPIAVRTGCTS</sequence>
<reference evidence="2" key="1">
    <citation type="submission" date="2023-03" db="EMBL/GenBank/DDBJ databases">
        <title>Complete genome of Cladonia borealis.</title>
        <authorList>
            <person name="Park H."/>
        </authorList>
    </citation>
    <scope>NUCLEOTIDE SEQUENCE</scope>
    <source>
        <strain evidence="2">ANT050790</strain>
    </source>
</reference>
<evidence type="ECO:0000313" key="2">
    <source>
        <dbReference type="EMBL" id="KAK0506835.1"/>
    </source>
</evidence>
<dbReference type="GO" id="GO:0043531">
    <property type="term" value="F:ADP binding"/>
    <property type="evidence" value="ECO:0007669"/>
    <property type="project" value="InterPro"/>
</dbReference>
<name>A0AA39V5S3_9LECA</name>
<dbReference type="InterPro" id="IPR027417">
    <property type="entry name" value="P-loop_NTPase"/>
</dbReference>
<dbReference type="Proteomes" id="UP001166286">
    <property type="component" value="Unassembled WGS sequence"/>
</dbReference>
<dbReference type="InterPro" id="IPR011990">
    <property type="entry name" value="TPR-like_helical_dom_sf"/>
</dbReference>
<accession>A0AA39V5S3</accession>
<keyword evidence="1" id="KW-0175">Coiled coil</keyword>
<evidence type="ECO:0000313" key="3">
    <source>
        <dbReference type="Proteomes" id="UP001166286"/>
    </source>
</evidence>
<keyword evidence="3" id="KW-1185">Reference proteome</keyword>
<dbReference type="Gene3D" id="1.25.40.10">
    <property type="entry name" value="Tetratricopeptide repeat domain"/>
    <property type="match status" value="2"/>
</dbReference>
<comment type="caution">
    <text evidence="2">The sequence shown here is derived from an EMBL/GenBank/DDBJ whole genome shotgun (WGS) entry which is preliminary data.</text>
</comment>
<proteinExistence type="predicted"/>
<dbReference type="InterPro" id="IPR053137">
    <property type="entry name" value="NLR-like"/>
</dbReference>
<organism evidence="2 3">
    <name type="scientific">Cladonia borealis</name>
    <dbReference type="NCBI Taxonomy" id="184061"/>
    <lineage>
        <taxon>Eukaryota</taxon>
        <taxon>Fungi</taxon>
        <taxon>Dikarya</taxon>
        <taxon>Ascomycota</taxon>
        <taxon>Pezizomycotina</taxon>
        <taxon>Lecanoromycetes</taxon>
        <taxon>OSLEUM clade</taxon>
        <taxon>Lecanoromycetidae</taxon>
        <taxon>Lecanorales</taxon>
        <taxon>Lecanorineae</taxon>
        <taxon>Cladoniaceae</taxon>
        <taxon>Cladonia</taxon>
    </lineage>
</organism>
<dbReference type="PANTHER" id="PTHR46082:SF6">
    <property type="entry name" value="AAA+ ATPASE DOMAIN-CONTAINING PROTEIN-RELATED"/>
    <property type="match status" value="1"/>
</dbReference>
<dbReference type="SUPFAM" id="SSF52540">
    <property type="entry name" value="P-loop containing nucleoside triphosphate hydrolases"/>
    <property type="match status" value="1"/>
</dbReference>
<dbReference type="EMBL" id="JAFEKC020000035">
    <property type="protein sequence ID" value="KAK0506835.1"/>
    <property type="molecule type" value="Genomic_DNA"/>
</dbReference>
<dbReference type="PANTHER" id="PTHR46082">
    <property type="entry name" value="ATP/GTP-BINDING PROTEIN-RELATED"/>
    <property type="match status" value="1"/>
</dbReference>
<gene>
    <name evidence="2" type="ORF">JMJ35_010740</name>
</gene>
<dbReference type="Pfam" id="PF13374">
    <property type="entry name" value="TPR_10"/>
    <property type="match status" value="1"/>
</dbReference>
<protein>
    <recommendedName>
        <fullName evidence="4">Kinesin light chain</fullName>
    </recommendedName>
</protein>
<evidence type="ECO:0000256" key="1">
    <source>
        <dbReference type="SAM" id="Coils"/>
    </source>
</evidence>